<dbReference type="PANTHER" id="PTHR23081">
    <property type="entry name" value="RNA POLYMERASE II CTD PHOSPHATASE"/>
    <property type="match status" value="1"/>
</dbReference>
<dbReference type="PROSITE" id="PS50969">
    <property type="entry name" value="FCP1"/>
    <property type="match status" value="1"/>
</dbReference>
<comment type="catalytic activity">
    <reaction evidence="5 6">
        <text>O-phospho-L-threonyl-[protein] + H2O = L-threonyl-[protein] + phosphate</text>
        <dbReference type="Rhea" id="RHEA:47004"/>
        <dbReference type="Rhea" id="RHEA-COMP:11060"/>
        <dbReference type="Rhea" id="RHEA-COMP:11605"/>
        <dbReference type="ChEBI" id="CHEBI:15377"/>
        <dbReference type="ChEBI" id="CHEBI:30013"/>
        <dbReference type="ChEBI" id="CHEBI:43474"/>
        <dbReference type="ChEBI" id="CHEBI:61977"/>
        <dbReference type="EC" id="3.1.3.16"/>
    </reaction>
</comment>
<accession>A0ABD2Q4U7</accession>
<comment type="subcellular location">
    <subcellularLocation>
        <location evidence="1 6">Nucleus</location>
    </subcellularLocation>
</comment>
<dbReference type="InterPro" id="IPR011947">
    <property type="entry name" value="FCP1_euk"/>
</dbReference>
<dbReference type="SUPFAM" id="SSF56784">
    <property type="entry name" value="HAD-like"/>
    <property type="match status" value="1"/>
</dbReference>
<comment type="function">
    <text evidence="6">This promotes the activity of RNA polymerase II.</text>
</comment>
<evidence type="ECO:0000313" key="9">
    <source>
        <dbReference type="Proteomes" id="UP001626550"/>
    </source>
</evidence>
<evidence type="ECO:0000256" key="2">
    <source>
        <dbReference type="ARBA" id="ARBA00022801"/>
    </source>
</evidence>
<organism evidence="8 9">
    <name type="scientific">Cichlidogyrus casuarinus</name>
    <dbReference type="NCBI Taxonomy" id="1844966"/>
    <lineage>
        <taxon>Eukaryota</taxon>
        <taxon>Metazoa</taxon>
        <taxon>Spiralia</taxon>
        <taxon>Lophotrochozoa</taxon>
        <taxon>Platyhelminthes</taxon>
        <taxon>Monogenea</taxon>
        <taxon>Monopisthocotylea</taxon>
        <taxon>Dactylogyridea</taxon>
        <taxon>Ancyrocephalidae</taxon>
        <taxon>Cichlidogyrus</taxon>
    </lineage>
</organism>
<dbReference type="InterPro" id="IPR004274">
    <property type="entry name" value="FCP1_dom"/>
</dbReference>
<feature type="domain" description="FCP1 homology" evidence="7">
    <location>
        <begin position="97"/>
        <end position="243"/>
    </location>
</feature>
<dbReference type="GO" id="GO:0005634">
    <property type="term" value="C:nucleus"/>
    <property type="evidence" value="ECO:0007669"/>
    <property type="project" value="UniProtKB-SubCell"/>
</dbReference>
<protein>
    <recommendedName>
        <fullName evidence="6">RNA polymerase II subunit A C-terminal domain phosphatase</fullName>
        <ecNumber evidence="6">3.1.3.16</ecNumber>
    </recommendedName>
</protein>
<keyword evidence="9" id="KW-1185">Reference proteome</keyword>
<dbReference type="PANTHER" id="PTHR23081:SF36">
    <property type="entry name" value="RNA POLYMERASE II SUBUNIT A C-TERMINAL DOMAIN PHOSPHATASE"/>
    <property type="match status" value="1"/>
</dbReference>
<keyword evidence="2 6" id="KW-0378">Hydrolase</keyword>
<reference evidence="8 9" key="1">
    <citation type="submission" date="2024-11" db="EMBL/GenBank/DDBJ databases">
        <title>Adaptive evolution of stress response genes in parasites aligns with host niche diversity.</title>
        <authorList>
            <person name="Hahn C."/>
            <person name="Resl P."/>
        </authorList>
    </citation>
    <scope>NUCLEOTIDE SEQUENCE [LARGE SCALE GENOMIC DNA]</scope>
    <source>
        <strain evidence="8">EGGRZ-B1_66</strain>
        <tissue evidence="8">Body</tissue>
    </source>
</reference>
<dbReference type="Proteomes" id="UP001626550">
    <property type="component" value="Unassembled WGS sequence"/>
</dbReference>
<dbReference type="InterPro" id="IPR036412">
    <property type="entry name" value="HAD-like_sf"/>
</dbReference>
<dbReference type="EMBL" id="JBJKFK010000945">
    <property type="protein sequence ID" value="KAL3314626.1"/>
    <property type="molecule type" value="Genomic_DNA"/>
</dbReference>
<evidence type="ECO:0000256" key="5">
    <source>
        <dbReference type="ARBA" id="ARBA00048336"/>
    </source>
</evidence>
<dbReference type="InterPro" id="IPR039189">
    <property type="entry name" value="Fcp1"/>
</dbReference>
<dbReference type="InterPro" id="IPR023214">
    <property type="entry name" value="HAD_sf"/>
</dbReference>
<dbReference type="EC" id="3.1.3.16" evidence="6"/>
<evidence type="ECO:0000256" key="3">
    <source>
        <dbReference type="ARBA" id="ARBA00023242"/>
    </source>
</evidence>
<gene>
    <name evidence="8" type="primary">CTDP1_1</name>
    <name evidence="8" type="ORF">Ciccas_006754</name>
</gene>
<evidence type="ECO:0000256" key="4">
    <source>
        <dbReference type="ARBA" id="ARBA00047761"/>
    </source>
</evidence>
<dbReference type="AlphaFoldDB" id="A0ABD2Q4U7"/>
<dbReference type="Pfam" id="PF03031">
    <property type="entry name" value="NIF"/>
    <property type="match status" value="1"/>
</dbReference>
<dbReference type="GO" id="GO:0008420">
    <property type="term" value="F:RNA polymerase II CTD heptapeptide repeat phosphatase activity"/>
    <property type="evidence" value="ECO:0007669"/>
    <property type="project" value="UniProtKB-UniRule"/>
</dbReference>
<dbReference type="Gene3D" id="3.40.50.1000">
    <property type="entry name" value="HAD superfamily/HAD-like"/>
    <property type="match status" value="1"/>
</dbReference>
<keyword evidence="3 6" id="KW-0539">Nucleus</keyword>
<evidence type="ECO:0000313" key="8">
    <source>
        <dbReference type="EMBL" id="KAL3314626.1"/>
    </source>
</evidence>
<dbReference type="NCBIfam" id="TIGR02250">
    <property type="entry name" value="FCP1_euk"/>
    <property type="match status" value="1"/>
</dbReference>
<evidence type="ECO:0000256" key="1">
    <source>
        <dbReference type="ARBA" id="ARBA00004123"/>
    </source>
</evidence>
<evidence type="ECO:0000256" key="6">
    <source>
        <dbReference type="RuleBase" id="RU366066"/>
    </source>
</evidence>
<comment type="caution">
    <text evidence="8">The sequence shown here is derived from an EMBL/GenBank/DDBJ whole genome shotgun (WGS) entry which is preliminary data.</text>
</comment>
<evidence type="ECO:0000259" key="7">
    <source>
        <dbReference type="PROSITE" id="PS50969"/>
    </source>
</evidence>
<proteinExistence type="predicted"/>
<comment type="catalytic activity">
    <reaction evidence="4 6">
        <text>O-phospho-L-seryl-[protein] + H2O = L-seryl-[protein] + phosphate</text>
        <dbReference type="Rhea" id="RHEA:20629"/>
        <dbReference type="Rhea" id="RHEA-COMP:9863"/>
        <dbReference type="Rhea" id="RHEA-COMP:11604"/>
        <dbReference type="ChEBI" id="CHEBI:15377"/>
        <dbReference type="ChEBI" id="CHEBI:29999"/>
        <dbReference type="ChEBI" id="CHEBI:43474"/>
        <dbReference type="ChEBI" id="CHEBI:83421"/>
        <dbReference type="EC" id="3.1.3.16"/>
    </reaction>
</comment>
<dbReference type="CDD" id="cd07521">
    <property type="entry name" value="HAD_FCP1-like"/>
    <property type="match status" value="1"/>
</dbReference>
<name>A0ABD2Q4U7_9PLAT</name>
<dbReference type="SMART" id="SM00577">
    <property type="entry name" value="CPDc"/>
    <property type="match status" value="1"/>
</dbReference>
<sequence length="243" mass="27764">MLEVISPGFGLVKPLVRENQNITNTSVIFDFVPCQHHVVVKDLCAECGANLRKHGGLSGERSHSASASIPMVHSMPDLHVSESIANKIAQNDEKSLIKMRKLVLLVDLDQTVIHTTTERNAFKFKNVFRYRLANSPIVYHTRLRPHLKNFLERISKLYELHICTFGNRLYAHQLAAIIDPQKKYFAQRILSRDECFNPVTKAANLKALFPRGTKLVCIIDDRGDVWNWPENLILVQPYKYGSF</sequence>